<dbReference type="EMBL" id="FPLJ01000132">
    <property type="protein sequence ID" value="SGZ03168.1"/>
    <property type="molecule type" value="Genomic_DNA"/>
</dbReference>
<keyword evidence="3" id="KW-1185">Reference proteome</keyword>
<dbReference type="Proteomes" id="UP000182660">
    <property type="component" value="Unassembled WGS sequence"/>
</dbReference>
<reference evidence="2 3" key="1">
    <citation type="submission" date="2016-11" db="EMBL/GenBank/DDBJ databases">
        <authorList>
            <person name="Klemetsen T."/>
        </authorList>
    </citation>
    <scope>NUCLEOTIDE SEQUENCE [LARGE SCALE GENOMIC DNA]</scope>
    <source>
        <strain evidence="2">MT 2528</strain>
    </source>
</reference>
<dbReference type="PATRIC" id="fig|80854.5.peg.1736"/>
<name>A0A090IBU7_9GAMM</name>
<evidence type="ECO:0000313" key="3">
    <source>
        <dbReference type="Proteomes" id="UP000182660"/>
    </source>
</evidence>
<dbReference type="AlphaFoldDB" id="A0A090IBU7"/>
<dbReference type="HOGENOM" id="CLU_2106204_0_0_6"/>
<dbReference type="EMBL" id="FPLD01000040">
    <property type="protein sequence ID" value="SGY91079.1"/>
    <property type="molecule type" value="Genomic_DNA"/>
</dbReference>
<dbReference type="Proteomes" id="UP000183794">
    <property type="component" value="Unassembled WGS sequence"/>
</dbReference>
<reference evidence="1 4" key="2">
    <citation type="submission" date="2016-11" db="EMBL/GenBank/DDBJ databases">
        <authorList>
            <person name="Jaros S."/>
            <person name="Januszkiewicz K."/>
            <person name="Wedrychowicz H."/>
        </authorList>
    </citation>
    <scope>NUCLEOTIDE SEQUENCE [LARGE SCALE GENOMIC DNA]</scope>
    <source>
        <strain evidence="1">NVI 5450</strain>
    </source>
</reference>
<accession>A0A090IBU7</accession>
<dbReference type="STRING" id="80854.MVIS_1630"/>
<evidence type="ECO:0000313" key="1">
    <source>
        <dbReference type="EMBL" id="SGY91079.1"/>
    </source>
</evidence>
<evidence type="ECO:0000313" key="2">
    <source>
        <dbReference type="EMBL" id="SGZ03168.1"/>
    </source>
</evidence>
<sequence>MEDILIKHKDMRKYLLAHDLPTNDFGNASFFAFVEYVSPLRKCRVETLVSFVLAGYCEGTVRLDPNEALTQMEYMMNFTCAWHECEFDLVSNSFVIRGSDEAKMGGDFVVTIRQY</sequence>
<protein>
    <submittedName>
        <fullName evidence="1">Uncharacterized protein</fullName>
    </submittedName>
</protein>
<dbReference type="KEGG" id="mvs:MVIS_1630"/>
<gene>
    <name evidence="2" type="ORF">MT2528_4563</name>
    <name evidence="1" type="ORF">NVI5450_1191</name>
</gene>
<evidence type="ECO:0000313" key="4">
    <source>
        <dbReference type="Proteomes" id="UP000183794"/>
    </source>
</evidence>
<proteinExistence type="predicted"/>
<organism evidence="1 4">
    <name type="scientific">Moritella viscosa</name>
    <dbReference type="NCBI Taxonomy" id="80854"/>
    <lineage>
        <taxon>Bacteria</taxon>
        <taxon>Pseudomonadati</taxon>
        <taxon>Pseudomonadota</taxon>
        <taxon>Gammaproteobacteria</taxon>
        <taxon>Alteromonadales</taxon>
        <taxon>Moritellaceae</taxon>
        <taxon>Moritella</taxon>
    </lineage>
</organism>